<keyword evidence="2" id="KW-1185">Reference proteome</keyword>
<reference evidence="1 2" key="1">
    <citation type="journal article" date="2018" name="Sci. Rep.">
        <title>Genomic signatures of local adaptation to the degree of environmental predictability in rotifers.</title>
        <authorList>
            <person name="Franch-Gras L."/>
            <person name="Hahn C."/>
            <person name="Garcia-Roger E.M."/>
            <person name="Carmona M.J."/>
            <person name="Serra M."/>
            <person name="Gomez A."/>
        </authorList>
    </citation>
    <scope>NUCLEOTIDE SEQUENCE [LARGE SCALE GENOMIC DNA]</scope>
    <source>
        <strain evidence="1">HYR1</strain>
    </source>
</reference>
<dbReference type="AlphaFoldDB" id="A0A3M7SK87"/>
<comment type="caution">
    <text evidence="1">The sequence shown here is derived from an EMBL/GenBank/DDBJ whole genome shotgun (WGS) entry which is preliminary data.</text>
</comment>
<dbReference type="Proteomes" id="UP000276133">
    <property type="component" value="Unassembled WGS sequence"/>
</dbReference>
<protein>
    <submittedName>
        <fullName evidence="1">Uncharacterized protein</fullName>
    </submittedName>
</protein>
<name>A0A3M7SK87_BRAPC</name>
<organism evidence="1 2">
    <name type="scientific">Brachionus plicatilis</name>
    <name type="common">Marine rotifer</name>
    <name type="synonym">Brachionus muelleri</name>
    <dbReference type="NCBI Taxonomy" id="10195"/>
    <lineage>
        <taxon>Eukaryota</taxon>
        <taxon>Metazoa</taxon>
        <taxon>Spiralia</taxon>
        <taxon>Gnathifera</taxon>
        <taxon>Rotifera</taxon>
        <taxon>Eurotatoria</taxon>
        <taxon>Monogononta</taxon>
        <taxon>Pseudotrocha</taxon>
        <taxon>Ploima</taxon>
        <taxon>Brachionidae</taxon>
        <taxon>Brachionus</taxon>
    </lineage>
</organism>
<sequence length="65" mass="7597">MAFFISSLVKIFHQYWNSLNKIEPLHDRLHATWGLRMSCVGSKNIFCKKLSVTAENENFFSFNAK</sequence>
<evidence type="ECO:0000313" key="2">
    <source>
        <dbReference type="Proteomes" id="UP000276133"/>
    </source>
</evidence>
<dbReference type="EMBL" id="REGN01001229">
    <property type="protein sequence ID" value="RNA36149.1"/>
    <property type="molecule type" value="Genomic_DNA"/>
</dbReference>
<evidence type="ECO:0000313" key="1">
    <source>
        <dbReference type="EMBL" id="RNA36149.1"/>
    </source>
</evidence>
<proteinExistence type="predicted"/>
<gene>
    <name evidence="1" type="ORF">BpHYR1_011724</name>
</gene>
<accession>A0A3M7SK87</accession>